<evidence type="ECO:0000313" key="2">
    <source>
        <dbReference type="EMBL" id="MDQ0367845.1"/>
    </source>
</evidence>
<dbReference type="RefSeq" id="WP_307242150.1">
    <property type="nucleotide sequence ID" value="NZ_JAUSUZ010000001.1"/>
</dbReference>
<keyword evidence="1" id="KW-1133">Transmembrane helix</keyword>
<feature type="transmembrane region" description="Helical" evidence="1">
    <location>
        <begin position="93"/>
        <end position="114"/>
    </location>
</feature>
<proteinExistence type="predicted"/>
<reference evidence="2 3" key="1">
    <citation type="submission" date="2023-07" db="EMBL/GenBank/DDBJ databases">
        <title>Sequencing the genomes of 1000 actinobacteria strains.</title>
        <authorList>
            <person name="Klenk H.-P."/>
        </authorList>
    </citation>
    <scope>NUCLEOTIDE SEQUENCE [LARGE SCALE GENOMIC DNA]</scope>
    <source>
        <strain evidence="2 3">DSM 44709</strain>
    </source>
</reference>
<dbReference type="EMBL" id="JAUSUZ010000001">
    <property type="protein sequence ID" value="MDQ0367845.1"/>
    <property type="molecule type" value="Genomic_DNA"/>
</dbReference>
<dbReference type="Proteomes" id="UP001240236">
    <property type="component" value="Unassembled WGS sequence"/>
</dbReference>
<dbReference type="AlphaFoldDB" id="A0AAE4AY79"/>
<keyword evidence="3" id="KW-1185">Reference proteome</keyword>
<feature type="transmembrane region" description="Helical" evidence="1">
    <location>
        <begin position="126"/>
        <end position="144"/>
    </location>
</feature>
<keyword evidence="1" id="KW-0472">Membrane</keyword>
<keyword evidence="1" id="KW-0812">Transmembrane</keyword>
<organism evidence="2 3">
    <name type="scientific">Catenuloplanes indicus</name>
    <dbReference type="NCBI Taxonomy" id="137267"/>
    <lineage>
        <taxon>Bacteria</taxon>
        <taxon>Bacillati</taxon>
        <taxon>Actinomycetota</taxon>
        <taxon>Actinomycetes</taxon>
        <taxon>Micromonosporales</taxon>
        <taxon>Micromonosporaceae</taxon>
        <taxon>Catenuloplanes</taxon>
    </lineage>
</organism>
<accession>A0AAE4AY79</accession>
<evidence type="ECO:0000313" key="3">
    <source>
        <dbReference type="Proteomes" id="UP001240236"/>
    </source>
</evidence>
<gene>
    <name evidence="2" type="ORF">J2S42_004514</name>
</gene>
<evidence type="ECO:0000256" key="1">
    <source>
        <dbReference type="SAM" id="Phobius"/>
    </source>
</evidence>
<name>A0AAE4AY79_9ACTN</name>
<comment type="caution">
    <text evidence="2">The sequence shown here is derived from an EMBL/GenBank/DDBJ whole genome shotgun (WGS) entry which is preliminary data.</text>
</comment>
<protein>
    <submittedName>
        <fullName evidence="2">Uncharacterized protein</fullName>
    </submittedName>
</protein>
<sequence>MEPVHWGRDKSLWIEYAIVTAVAIPLAQWQPISNFLHELFKGRRGDIYPAIVGLEGVVLGFVVAALTIVLGYANSPRFELIKGTKNYAAIFRAYIRAAKWMALALTYGMAALIFDTDEGPNSPLCFLLFATLTLACIRFGRVIYITEKVVKVVVNSHSRAPGA</sequence>
<feature type="transmembrane region" description="Helical" evidence="1">
    <location>
        <begin position="12"/>
        <end position="30"/>
    </location>
</feature>
<feature type="transmembrane region" description="Helical" evidence="1">
    <location>
        <begin position="50"/>
        <end position="73"/>
    </location>
</feature>